<dbReference type="KEGG" id="pfj:MYCFIDRAFT_137398"/>
<dbReference type="OrthoDB" id="2735536at2759"/>
<dbReference type="RefSeq" id="XP_007926708.1">
    <property type="nucleotide sequence ID" value="XM_007928517.1"/>
</dbReference>
<dbReference type="HOGENOM" id="CLU_3093136_0_0_1"/>
<sequence>HYINATNIALLYIATIIEEDVIGERLLGFAGPFNFNDIVNVLEKLDTIGTKR</sequence>
<gene>
    <name evidence="1" type="ORF">MYCFIDRAFT_137398</name>
</gene>
<dbReference type="STRING" id="383855.M2ZWY6"/>
<evidence type="ECO:0000313" key="2">
    <source>
        <dbReference type="Proteomes" id="UP000016932"/>
    </source>
</evidence>
<name>M2ZWY6_PSEFD</name>
<reference evidence="1 2" key="1">
    <citation type="journal article" date="2012" name="PLoS Pathog.">
        <title>Diverse lifestyles and strategies of plant pathogenesis encoded in the genomes of eighteen Dothideomycetes fungi.</title>
        <authorList>
            <person name="Ohm R.A."/>
            <person name="Feau N."/>
            <person name="Henrissat B."/>
            <person name="Schoch C.L."/>
            <person name="Horwitz B.A."/>
            <person name="Barry K.W."/>
            <person name="Condon B.J."/>
            <person name="Copeland A.C."/>
            <person name="Dhillon B."/>
            <person name="Glaser F."/>
            <person name="Hesse C.N."/>
            <person name="Kosti I."/>
            <person name="LaButti K."/>
            <person name="Lindquist E.A."/>
            <person name="Lucas S."/>
            <person name="Salamov A.A."/>
            <person name="Bradshaw R.E."/>
            <person name="Ciuffetti L."/>
            <person name="Hamelin R.C."/>
            <person name="Kema G.H.J."/>
            <person name="Lawrence C."/>
            <person name="Scott J.A."/>
            <person name="Spatafora J.W."/>
            <person name="Turgeon B.G."/>
            <person name="de Wit P.J.G.M."/>
            <person name="Zhong S."/>
            <person name="Goodwin S.B."/>
            <person name="Grigoriev I.V."/>
        </authorList>
    </citation>
    <scope>NUCLEOTIDE SEQUENCE [LARGE SCALE GENOMIC DNA]</scope>
    <source>
        <strain evidence="1 2">CIRAD86</strain>
    </source>
</reference>
<dbReference type="AlphaFoldDB" id="M2ZWY6"/>
<evidence type="ECO:0000313" key="1">
    <source>
        <dbReference type="EMBL" id="EME83509.1"/>
    </source>
</evidence>
<proteinExistence type="predicted"/>
<protein>
    <submittedName>
        <fullName evidence="1">Uncharacterized protein</fullName>
    </submittedName>
</protein>
<dbReference type="GeneID" id="19331053"/>
<dbReference type="VEuPathDB" id="FungiDB:MYCFIDRAFT_137398"/>
<accession>M2ZWY6</accession>
<dbReference type="Proteomes" id="UP000016932">
    <property type="component" value="Unassembled WGS sequence"/>
</dbReference>
<organism evidence="1 2">
    <name type="scientific">Pseudocercospora fijiensis (strain CIRAD86)</name>
    <name type="common">Black leaf streak disease fungus</name>
    <name type="synonym">Mycosphaerella fijiensis</name>
    <dbReference type="NCBI Taxonomy" id="383855"/>
    <lineage>
        <taxon>Eukaryota</taxon>
        <taxon>Fungi</taxon>
        <taxon>Dikarya</taxon>
        <taxon>Ascomycota</taxon>
        <taxon>Pezizomycotina</taxon>
        <taxon>Dothideomycetes</taxon>
        <taxon>Dothideomycetidae</taxon>
        <taxon>Mycosphaerellales</taxon>
        <taxon>Mycosphaerellaceae</taxon>
        <taxon>Pseudocercospora</taxon>
    </lineage>
</organism>
<keyword evidence="2" id="KW-1185">Reference proteome</keyword>
<feature type="non-terminal residue" evidence="1">
    <location>
        <position position="1"/>
    </location>
</feature>
<dbReference type="EMBL" id="KB446558">
    <property type="protein sequence ID" value="EME83509.1"/>
    <property type="molecule type" value="Genomic_DNA"/>
</dbReference>